<protein>
    <submittedName>
        <fullName evidence="2">Uncharacterized protein</fullName>
    </submittedName>
</protein>
<dbReference type="AlphaFoldDB" id="A0A1I7YVV1"/>
<keyword evidence="1" id="KW-1185">Reference proteome</keyword>
<sequence>MDMIRSPLITELPVQRPDNGVSSSFEQLILPLPVALPLHSGTSDSDSPLDSFLSSADLSRRQGAWQRAAITLLFV</sequence>
<dbReference type="WBParaSite" id="L893_g20034.t1">
    <property type="protein sequence ID" value="L893_g20034.t1"/>
    <property type="gene ID" value="L893_g20034"/>
</dbReference>
<reference evidence="2" key="1">
    <citation type="submission" date="2016-11" db="UniProtKB">
        <authorList>
            <consortium name="WormBaseParasite"/>
        </authorList>
    </citation>
    <scope>IDENTIFICATION</scope>
</reference>
<accession>A0A1I7YVV1</accession>
<organism evidence="1 2">
    <name type="scientific">Steinernema glaseri</name>
    <dbReference type="NCBI Taxonomy" id="37863"/>
    <lineage>
        <taxon>Eukaryota</taxon>
        <taxon>Metazoa</taxon>
        <taxon>Ecdysozoa</taxon>
        <taxon>Nematoda</taxon>
        <taxon>Chromadorea</taxon>
        <taxon>Rhabditida</taxon>
        <taxon>Tylenchina</taxon>
        <taxon>Panagrolaimomorpha</taxon>
        <taxon>Strongyloidoidea</taxon>
        <taxon>Steinernematidae</taxon>
        <taxon>Steinernema</taxon>
    </lineage>
</organism>
<proteinExistence type="predicted"/>
<dbReference type="Proteomes" id="UP000095287">
    <property type="component" value="Unplaced"/>
</dbReference>
<evidence type="ECO:0000313" key="2">
    <source>
        <dbReference type="WBParaSite" id="L893_g20034.t1"/>
    </source>
</evidence>
<evidence type="ECO:0000313" key="1">
    <source>
        <dbReference type="Proteomes" id="UP000095287"/>
    </source>
</evidence>
<name>A0A1I7YVV1_9BILA</name>